<dbReference type="EMBL" id="MQVR01000019">
    <property type="protein sequence ID" value="OKL54321.1"/>
    <property type="molecule type" value="Genomic_DNA"/>
</dbReference>
<evidence type="ECO:0008006" key="3">
    <source>
        <dbReference type="Google" id="ProtNLM"/>
    </source>
</evidence>
<dbReference type="Proteomes" id="UP000185628">
    <property type="component" value="Unassembled WGS sequence"/>
</dbReference>
<gene>
    <name evidence="1" type="ORF">BSZ39_04620</name>
</gene>
<dbReference type="PANTHER" id="PTHR36456:SF1">
    <property type="entry name" value="UPF0232 PROTEIN SCO3875"/>
    <property type="match status" value="1"/>
</dbReference>
<name>A0A1Q5Q3D7_9ACTO</name>
<dbReference type="PANTHER" id="PTHR36456">
    <property type="entry name" value="UPF0232 PROTEIN SCO3875"/>
    <property type="match status" value="1"/>
</dbReference>
<dbReference type="Pfam" id="PF05258">
    <property type="entry name" value="DciA"/>
    <property type="match status" value="1"/>
</dbReference>
<dbReference type="OrthoDB" id="5516926at2"/>
<organism evidence="1 2">
    <name type="scientific">Bowdeniella nasicola</name>
    <dbReference type="NCBI Taxonomy" id="208480"/>
    <lineage>
        <taxon>Bacteria</taxon>
        <taxon>Bacillati</taxon>
        <taxon>Actinomycetota</taxon>
        <taxon>Actinomycetes</taxon>
        <taxon>Actinomycetales</taxon>
        <taxon>Actinomycetaceae</taxon>
        <taxon>Bowdeniella</taxon>
    </lineage>
</organism>
<evidence type="ECO:0000313" key="1">
    <source>
        <dbReference type="EMBL" id="OKL54321.1"/>
    </source>
</evidence>
<accession>A0A1Q5Q3D7</accession>
<comment type="caution">
    <text evidence="1">The sequence shown here is derived from an EMBL/GenBank/DDBJ whole genome shotgun (WGS) entry which is preliminary data.</text>
</comment>
<keyword evidence="2" id="KW-1185">Reference proteome</keyword>
<reference evidence="2" key="1">
    <citation type="submission" date="2016-12" db="EMBL/GenBank/DDBJ databases">
        <authorList>
            <person name="Meng X."/>
        </authorList>
    </citation>
    <scope>NUCLEOTIDE SEQUENCE [LARGE SCALE GENOMIC DNA]</scope>
    <source>
        <strain evidence="2">DSM 19116</strain>
    </source>
</reference>
<proteinExistence type="predicted"/>
<protein>
    <recommendedName>
        <fullName evidence="3">RNA-binding protein</fullName>
    </recommendedName>
</protein>
<dbReference type="RefSeq" id="WP_073716212.1">
    <property type="nucleotide sequence ID" value="NZ_MQVR01000019.1"/>
</dbReference>
<dbReference type="STRING" id="208480.SAMN02910418_02049"/>
<dbReference type="InterPro" id="IPR007922">
    <property type="entry name" value="DciA-like"/>
</dbReference>
<evidence type="ECO:0000313" key="2">
    <source>
        <dbReference type="Proteomes" id="UP000185628"/>
    </source>
</evidence>
<sequence length="185" mass="20494">MTDKDDRDAAALQAFNRAQRLTRGVKYRRGRTGHNRQIHADDLIEEIDALPLSGPGLGDPGSGARRSRRDPQPIANIAERFIRMRDWFAEVGAGAILGNWESIVGEQMAKHCTAEKFSDGVLTIRTSSTAWATQLKLLLPQIERRIEEEAGEGIVSEIKILGPVAPSWKKGPRVVKGRGPRDTYN</sequence>
<dbReference type="AlphaFoldDB" id="A0A1Q5Q3D7"/>